<accession>A0AAJ3NN28</accession>
<evidence type="ECO:0000313" key="3">
    <source>
        <dbReference type="Proteomes" id="UP000193387"/>
    </source>
</evidence>
<comment type="caution">
    <text evidence="2">The sequence shown here is derived from an EMBL/GenBank/DDBJ whole genome shotgun (WGS) entry which is preliminary data.</text>
</comment>
<reference evidence="2 3" key="1">
    <citation type="submission" date="2016-01" db="EMBL/GenBank/DDBJ databases">
        <title>The new phylogeny of the genus Mycobacterium.</title>
        <authorList>
            <person name="Tarcisio F."/>
            <person name="Conor M."/>
            <person name="Antonella G."/>
            <person name="Elisabetta G."/>
            <person name="Giulia F.S."/>
            <person name="Sara T."/>
            <person name="Anna F."/>
            <person name="Clotilde B."/>
            <person name="Roberto B."/>
            <person name="Veronica D.S."/>
            <person name="Fabio R."/>
            <person name="Monica P."/>
            <person name="Olivier J."/>
            <person name="Enrico T."/>
            <person name="Nicola S."/>
        </authorList>
    </citation>
    <scope>NUCLEOTIDE SEQUENCE [LARGE SCALE GENOMIC DNA]</scope>
    <source>
        <strain evidence="2 3">DSM 44616</strain>
    </source>
</reference>
<name>A0AAJ3NN28_9MYCO</name>
<dbReference type="Proteomes" id="UP000193387">
    <property type="component" value="Unassembled WGS sequence"/>
</dbReference>
<evidence type="ECO:0000256" key="1">
    <source>
        <dbReference type="SAM" id="MobiDB-lite"/>
    </source>
</evidence>
<organism evidence="2 3">
    <name type="scientific">Mycobacterium saskatchewanense</name>
    <dbReference type="NCBI Taxonomy" id="220927"/>
    <lineage>
        <taxon>Bacteria</taxon>
        <taxon>Bacillati</taxon>
        <taxon>Actinomycetota</taxon>
        <taxon>Actinomycetes</taxon>
        <taxon>Mycobacteriales</taxon>
        <taxon>Mycobacteriaceae</taxon>
        <taxon>Mycobacterium</taxon>
        <taxon>Mycobacterium simiae complex</taxon>
    </lineage>
</organism>
<feature type="compositionally biased region" description="Gly residues" evidence="1">
    <location>
        <begin position="109"/>
        <end position="118"/>
    </location>
</feature>
<evidence type="ECO:0000313" key="2">
    <source>
        <dbReference type="EMBL" id="ORW69085.1"/>
    </source>
</evidence>
<proteinExistence type="predicted"/>
<feature type="region of interest" description="Disordered" evidence="1">
    <location>
        <begin position="100"/>
        <end position="128"/>
    </location>
</feature>
<protein>
    <submittedName>
        <fullName evidence="2">Uncharacterized protein</fullName>
    </submittedName>
</protein>
<dbReference type="EMBL" id="LQPR01000049">
    <property type="protein sequence ID" value="ORW69085.1"/>
    <property type="molecule type" value="Genomic_DNA"/>
</dbReference>
<sequence length="128" mass="12414">MAGFIDTPEAGDVSTSWAVMGTLLSTFPTCSAVASRLGNVPTSNAGAAAAALGDGEAGPGLAEADGWVDDDRAVLDVGPESLLPSTTSVITRTAAITTAAPATHHGHTGRCGGDGGYPPAGMPVPPGA</sequence>
<dbReference type="AlphaFoldDB" id="A0AAJ3NN28"/>
<keyword evidence="3" id="KW-1185">Reference proteome</keyword>
<gene>
    <name evidence="2" type="ORF">AWC23_20265</name>
</gene>